<proteinExistence type="predicted"/>
<dbReference type="PROSITE" id="PS51257">
    <property type="entry name" value="PROKAR_LIPOPROTEIN"/>
    <property type="match status" value="1"/>
</dbReference>
<keyword evidence="1" id="KW-0472">Membrane</keyword>
<keyword evidence="1" id="KW-1133">Transmembrane helix</keyword>
<organism evidence="3 4">
    <name type="scientific">Saccharopolyspora spinosa</name>
    <dbReference type="NCBI Taxonomy" id="60894"/>
    <lineage>
        <taxon>Bacteria</taxon>
        <taxon>Bacillati</taxon>
        <taxon>Actinomycetota</taxon>
        <taxon>Actinomycetes</taxon>
        <taxon>Pseudonocardiales</taxon>
        <taxon>Pseudonocardiaceae</taxon>
        <taxon>Saccharopolyspora</taxon>
    </lineage>
</organism>
<keyword evidence="4" id="KW-1185">Reference proteome</keyword>
<dbReference type="STRING" id="994479.GCA_000194155_02568"/>
<feature type="transmembrane region" description="Helical" evidence="1">
    <location>
        <begin position="187"/>
        <end position="210"/>
    </location>
</feature>
<dbReference type="RefSeq" id="WP_010695252.1">
    <property type="nucleotide sequence ID" value="NZ_CP061007.1"/>
</dbReference>
<dbReference type="Proteomes" id="UP000233786">
    <property type="component" value="Unassembled WGS sequence"/>
</dbReference>
<accession>A0A2N3XWY5</accession>
<name>A0A2N3XWY5_SACSN</name>
<sequence length="222" mass="23300">MDAKSPRGRAALLTVLIGVLGTLLSGCLHVNGALNISGEDLVSGEVQLSTQIADGQAPFRLQPPENLADRVQVTPNDDGGRTGSHLSFHDLTFPEVEQLAEALSPTDSRYRLRLSRSGSLVFFEGSADLTPLADTDSGIDLKISAPGEITNTNGQESAGTVTWSLEPGSVTELSATYQFSNAAGMDWIGWALLVGALTFGAAVVVALLALRTHIRTLAEQSA</sequence>
<protein>
    <submittedName>
        <fullName evidence="3">Uncharacterized protein DUF3153</fullName>
    </submittedName>
</protein>
<evidence type="ECO:0000259" key="2">
    <source>
        <dbReference type="Pfam" id="PF21946"/>
    </source>
</evidence>
<evidence type="ECO:0000313" key="3">
    <source>
        <dbReference type="EMBL" id="PKW15185.1"/>
    </source>
</evidence>
<dbReference type="InterPro" id="IPR053807">
    <property type="entry name" value="LppM"/>
</dbReference>
<dbReference type="EMBL" id="PJNB01000001">
    <property type="protein sequence ID" value="PKW15185.1"/>
    <property type="molecule type" value="Genomic_DNA"/>
</dbReference>
<comment type="caution">
    <text evidence="3">The sequence shown here is derived from an EMBL/GenBank/DDBJ whole genome shotgun (WGS) entry which is preliminary data.</text>
</comment>
<dbReference type="AlphaFoldDB" id="A0A2N3XWY5"/>
<dbReference type="Pfam" id="PF21946">
    <property type="entry name" value="LppM"/>
    <property type="match status" value="1"/>
</dbReference>
<keyword evidence="1" id="KW-0812">Transmembrane</keyword>
<feature type="domain" description="LppM" evidence="2">
    <location>
        <begin position="30"/>
        <end position="178"/>
    </location>
</feature>
<evidence type="ECO:0000313" key="4">
    <source>
        <dbReference type="Proteomes" id="UP000233786"/>
    </source>
</evidence>
<reference evidence="3" key="1">
    <citation type="submission" date="2017-12" db="EMBL/GenBank/DDBJ databases">
        <title>Sequencing the genomes of 1000 Actinobacteria strains.</title>
        <authorList>
            <person name="Klenk H.-P."/>
        </authorList>
    </citation>
    <scope>NUCLEOTIDE SEQUENCE [LARGE SCALE GENOMIC DNA]</scope>
    <source>
        <strain evidence="3">DSM 44228</strain>
    </source>
</reference>
<gene>
    <name evidence="3" type="ORF">A8926_2873</name>
</gene>
<evidence type="ECO:0000256" key="1">
    <source>
        <dbReference type="SAM" id="Phobius"/>
    </source>
</evidence>